<feature type="transmembrane region" description="Helical" evidence="2">
    <location>
        <begin position="29"/>
        <end position="50"/>
    </location>
</feature>
<dbReference type="Gene3D" id="1.25.40.180">
    <property type="match status" value="1"/>
</dbReference>
<comment type="caution">
    <text evidence="3">The sequence shown here is derived from an EMBL/GenBank/DDBJ whole genome shotgun (WGS) entry which is preliminary data.</text>
</comment>
<keyword evidence="2" id="KW-1133">Transmembrane helix</keyword>
<dbReference type="InterPro" id="IPR016024">
    <property type="entry name" value="ARM-type_fold"/>
</dbReference>
<feature type="region of interest" description="Disordered" evidence="1">
    <location>
        <begin position="1"/>
        <end position="25"/>
    </location>
</feature>
<dbReference type="GO" id="GO:0016281">
    <property type="term" value="C:eukaryotic translation initiation factor 4F complex"/>
    <property type="evidence" value="ECO:0007669"/>
    <property type="project" value="TreeGrafter"/>
</dbReference>
<evidence type="ECO:0000313" key="4">
    <source>
        <dbReference type="Proteomes" id="UP000076858"/>
    </source>
</evidence>
<keyword evidence="3" id="KW-0396">Initiation factor</keyword>
<evidence type="ECO:0000256" key="1">
    <source>
        <dbReference type="SAM" id="MobiDB-lite"/>
    </source>
</evidence>
<sequence length="154" mass="17364">MRSQDQPEKADNPNAWKPKGSSAKSEDGVSFEIITSYFLAICLLCFYSCWLKQKRGASHNNAGEQLDIRPRWAATLSKKFMRQCNGECFCKLLTNIGKQLESPTLPKDGVTLIFTNAEIMTSYIQNLLIVAGERKVSTRIHFMIQDVADLRQTG</sequence>
<accession>A0A162SCZ8</accession>
<keyword evidence="4" id="KW-1185">Reference proteome</keyword>
<reference evidence="3 4" key="1">
    <citation type="submission" date="2016-03" db="EMBL/GenBank/DDBJ databases">
        <title>EvidentialGene: Evidence-directed Construction of Genes on Genomes.</title>
        <authorList>
            <person name="Gilbert D.G."/>
            <person name="Choi J.-H."/>
            <person name="Mockaitis K."/>
            <person name="Colbourne J."/>
            <person name="Pfrender M."/>
        </authorList>
    </citation>
    <scope>NUCLEOTIDE SEQUENCE [LARGE SCALE GENOMIC DNA]</scope>
    <source>
        <strain evidence="3 4">Xinb3</strain>
        <tissue evidence="3">Complete organism</tissue>
    </source>
</reference>
<dbReference type="EMBL" id="LRGB01000055">
    <property type="protein sequence ID" value="KZS21190.1"/>
    <property type="molecule type" value="Genomic_DNA"/>
</dbReference>
<keyword evidence="3" id="KW-0648">Protein biosynthesis</keyword>
<gene>
    <name evidence="3" type="ORF">APZ42_011949</name>
</gene>
<proteinExistence type="predicted"/>
<feature type="compositionally biased region" description="Basic and acidic residues" evidence="1">
    <location>
        <begin position="1"/>
        <end position="11"/>
    </location>
</feature>
<evidence type="ECO:0000256" key="2">
    <source>
        <dbReference type="SAM" id="Phobius"/>
    </source>
</evidence>
<dbReference type="PANTHER" id="PTHR23253">
    <property type="entry name" value="EUKARYOTIC TRANSLATION INITIATION FACTOR 4 GAMMA"/>
    <property type="match status" value="1"/>
</dbReference>
<dbReference type="GO" id="GO:0003743">
    <property type="term" value="F:translation initiation factor activity"/>
    <property type="evidence" value="ECO:0007669"/>
    <property type="project" value="UniProtKB-KW"/>
</dbReference>
<dbReference type="PANTHER" id="PTHR23253:SF78">
    <property type="entry name" value="EUKARYOTIC TRANSLATION INITIATION FACTOR 4G1, ISOFORM B-RELATED"/>
    <property type="match status" value="1"/>
</dbReference>
<evidence type="ECO:0000313" key="3">
    <source>
        <dbReference type="EMBL" id="KZS21190.1"/>
    </source>
</evidence>
<dbReference type="STRING" id="35525.A0A162SCZ8"/>
<organism evidence="3 4">
    <name type="scientific">Daphnia magna</name>
    <dbReference type="NCBI Taxonomy" id="35525"/>
    <lineage>
        <taxon>Eukaryota</taxon>
        <taxon>Metazoa</taxon>
        <taxon>Ecdysozoa</taxon>
        <taxon>Arthropoda</taxon>
        <taxon>Crustacea</taxon>
        <taxon>Branchiopoda</taxon>
        <taxon>Diplostraca</taxon>
        <taxon>Cladocera</taxon>
        <taxon>Anomopoda</taxon>
        <taxon>Daphniidae</taxon>
        <taxon>Daphnia</taxon>
    </lineage>
</organism>
<dbReference type="SUPFAM" id="SSF48371">
    <property type="entry name" value="ARM repeat"/>
    <property type="match status" value="1"/>
</dbReference>
<keyword evidence="2" id="KW-0812">Transmembrane</keyword>
<keyword evidence="2" id="KW-0472">Membrane</keyword>
<dbReference type="GO" id="GO:0003729">
    <property type="term" value="F:mRNA binding"/>
    <property type="evidence" value="ECO:0007669"/>
    <property type="project" value="TreeGrafter"/>
</dbReference>
<protein>
    <submittedName>
        <fullName evidence="3">Eukaryotic translation initiation factor 4G-like protein</fullName>
    </submittedName>
</protein>
<name>A0A162SCZ8_9CRUS</name>
<dbReference type="Proteomes" id="UP000076858">
    <property type="component" value="Unassembled WGS sequence"/>
</dbReference>
<dbReference type="AlphaFoldDB" id="A0A162SCZ8"/>